<dbReference type="Proteomes" id="UP000749646">
    <property type="component" value="Unassembled WGS sequence"/>
</dbReference>
<dbReference type="OrthoDB" id="2375366at2759"/>
<proteinExistence type="predicted"/>
<dbReference type="AlphaFoldDB" id="A0A9P6MM95"/>
<comment type="caution">
    <text evidence="2">The sequence shown here is derived from an EMBL/GenBank/DDBJ whole genome shotgun (WGS) entry which is preliminary data.</text>
</comment>
<evidence type="ECO:0000313" key="3">
    <source>
        <dbReference type="Proteomes" id="UP000749646"/>
    </source>
</evidence>
<accession>A0A9P6MM95</accession>
<evidence type="ECO:0000256" key="1">
    <source>
        <dbReference type="SAM" id="MobiDB-lite"/>
    </source>
</evidence>
<organism evidence="2 3">
    <name type="scientific">Modicella reniformis</name>
    <dbReference type="NCBI Taxonomy" id="1440133"/>
    <lineage>
        <taxon>Eukaryota</taxon>
        <taxon>Fungi</taxon>
        <taxon>Fungi incertae sedis</taxon>
        <taxon>Mucoromycota</taxon>
        <taxon>Mortierellomycotina</taxon>
        <taxon>Mortierellomycetes</taxon>
        <taxon>Mortierellales</taxon>
        <taxon>Mortierellaceae</taxon>
        <taxon>Modicella</taxon>
    </lineage>
</organism>
<sequence>MQAEEAEKDASVAMSCVVNLLCPSFFDYFGVEVMAKPYDACMDGDFDENADVTSWLEDLKDPLKVGDEASLKRAKLIRARKNFGIEAKSMQEKVLGVIEVVYNISSILTGHDLGAQTWLFLLFQLYLIHEQHDFVKVTYDSCPSLCERWRDNLRRFTQLNINGMKHLHSCAWMAFKHLPNLKEFRAGSTSSSGASGHGGWLDPQGFGGA</sequence>
<name>A0A9P6MM95_9FUNG</name>
<dbReference type="EMBL" id="JAAAHW010000033">
    <property type="protein sequence ID" value="KAG0006941.1"/>
    <property type="molecule type" value="Genomic_DNA"/>
</dbReference>
<feature type="region of interest" description="Disordered" evidence="1">
    <location>
        <begin position="189"/>
        <end position="209"/>
    </location>
</feature>
<evidence type="ECO:0000313" key="2">
    <source>
        <dbReference type="EMBL" id="KAG0006941.1"/>
    </source>
</evidence>
<protein>
    <submittedName>
        <fullName evidence="2">Uncharacterized protein</fullName>
    </submittedName>
</protein>
<keyword evidence="3" id="KW-1185">Reference proteome</keyword>
<reference evidence="2" key="1">
    <citation type="journal article" date="2020" name="Fungal Divers.">
        <title>Resolving the Mortierellaceae phylogeny through synthesis of multi-gene phylogenetics and phylogenomics.</title>
        <authorList>
            <person name="Vandepol N."/>
            <person name="Liber J."/>
            <person name="Desiro A."/>
            <person name="Na H."/>
            <person name="Kennedy M."/>
            <person name="Barry K."/>
            <person name="Grigoriev I.V."/>
            <person name="Miller A.N."/>
            <person name="O'Donnell K."/>
            <person name="Stajich J.E."/>
            <person name="Bonito G."/>
        </authorList>
    </citation>
    <scope>NUCLEOTIDE SEQUENCE</scope>
    <source>
        <strain evidence="2">MES-2147</strain>
    </source>
</reference>
<feature type="compositionally biased region" description="Gly residues" evidence="1">
    <location>
        <begin position="195"/>
        <end position="209"/>
    </location>
</feature>
<gene>
    <name evidence="2" type="ORF">BGZ65_001428</name>
</gene>